<accession>A0AAJ0F178</accession>
<evidence type="ECO:0000256" key="1">
    <source>
        <dbReference type="SAM" id="MobiDB-lite"/>
    </source>
</evidence>
<comment type="caution">
    <text evidence="2">The sequence shown here is derived from an EMBL/GenBank/DDBJ whole genome shotgun (WGS) entry which is preliminary data.</text>
</comment>
<evidence type="ECO:0000313" key="2">
    <source>
        <dbReference type="EMBL" id="KAK1689232.1"/>
    </source>
</evidence>
<evidence type="ECO:0000313" key="3">
    <source>
        <dbReference type="Proteomes" id="UP001224890"/>
    </source>
</evidence>
<dbReference type="EMBL" id="JAHMHR010000009">
    <property type="protein sequence ID" value="KAK1689232.1"/>
    <property type="molecule type" value="Genomic_DNA"/>
</dbReference>
<dbReference type="Proteomes" id="UP001224890">
    <property type="component" value="Unassembled WGS sequence"/>
</dbReference>
<dbReference type="AlphaFoldDB" id="A0AAJ0F178"/>
<protein>
    <submittedName>
        <fullName evidence="2">Uncharacterized protein</fullName>
    </submittedName>
</protein>
<feature type="region of interest" description="Disordered" evidence="1">
    <location>
        <begin position="33"/>
        <end position="53"/>
    </location>
</feature>
<organism evidence="2 3">
    <name type="scientific">Colletotrichum godetiae</name>
    <dbReference type="NCBI Taxonomy" id="1209918"/>
    <lineage>
        <taxon>Eukaryota</taxon>
        <taxon>Fungi</taxon>
        <taxon>Dikarya</taxon>
        <taxon>Ascomycota</taxon>
        <taxon>Pezizomycotina</taxon>
        <taxon>Sordariomycetes</taxon>
        <taxon>Hypocreomycetidae</taxon>
        <taxon>Glomerellales</taxon>
        <taxon>Glomerellaceae</taxon>
        <taxon>Colletotrichum</taxon>
        <taxon>Colletotrichum acutatum species complex</taxon>
    </lineage>
</organism>
<reference evidence="2" key="1">
    <citation type="submission" date="2021-06" db="EMBL/GenBank/DDBJ databases">
        <title>Comparative genomics, transcriptomics and evolutionary studies reveal genomic signatures of adaptation to plant cell wall in hemibiotrophic fungi.</title>
        <authorList>
            <consortium name="DOE Joint Genome Institute"/>
            <person name="Baroncelli R."/>
            <person name="Diaz J.F."/>
            <person name="Benocci T."/>
            <person name="Peng M."/>
            <person name="Battaglia E."/>
            <person name="Haridas S."/>
            <person name="Andreopoulos W."/>
            <person name="Labutti K."/>
            <person name="Pangilinan J."/>
            <person name="Floch G.L."/>
            <person name="Makela M.R."/>
            <person name="Henrissat B."/>
            <person name="Grigoriev I.V."/>
            <person name="Crouch J.A."/>
            <person name="De Vries R.P."/>
            <person name="Sukno S.A."/>
            <person name="Thon M.R."/>
        </authorList>
    </citation>
    <scope>NUCLEOTIDE SEQUENCE</scope>
    <source>
        <strain evidence="2">CBS 193.32</strain>
    </source>
</reference>
<proteinExistence type="predicted"/>
<dbReference type="RefSeq" id="XP_060432927.1">
    <property type="nucleotide sequence ID" value="XM_060571992.1"/>
</dbReference>
<keyword evidence="3" id="KW-1185">Reference proteome</keyword>
<sequence>MANAESHPMTSLLSPCVVPPCDLIIQSHPVYKSGASRREEGKGTSPLSWTERTMQRRYAATPSPAPSSGKAQLSGAATHHFLQLFDFRSRPLLPYSICTDTLRKASVPKLKNPSVRKHEHSLRGYIRIHAYTHTDTPYKDANIPTLPAIRVWGYTITSSQHVRQWQTHYSALRAFPRFSMGATQREKWRCN</sequence>
<name>A0AAJ0F178_9PEZI</name>
<gene>
    <name evidence="2" type="ORF">BDP55DRAFT_629200</name>
</gene>
<dbReference type="GeneID" id="85456518"/>